<feature type="compositionally biased region" description="Polar residues" evidence="1">
    <location>
        <begin position="72"/>
        <end position="83"/>
    </location>
</feature>
<accession>M7C3U9</accession>
<dbReference type="AlphaFoldDB" id="M7C3U9"/>
<organism evidence="2 3">
    <name type="scientific">Chelonia mydas</name>
    <name type="common">Green sea-turtle</name>
    <name type="synonym">Chelonia agassizi</name>
    <dbReference type="NCBI Taxonomy" id="8469"/>
    <lineage>
        <taxon>Eukaryota</taxon>
        <taxon>Metazoa</taxon>
        <taxon>Chordata</taxon>
        <taxon>Craniata</taxon>
        <taxon>Vertebrata</taxon>
        <taxon>Euteleostomi</taxon>
        <taxon>Archelosauria</taxon>
        <taxon>Testudinata</taxon>
        <taxon>Testudines</taxon>
        <taxon>Cryptodira</taxon>
        <taxon>Durocryptodira</taxon>
        <taxon>Americhelydia</taxon>
        <taxon>Chelonioidea</taxon>
        <taxon>Cheloniidae</taxon>
        <taxon>Chelonia</taxon>
    </lineage>
</organism>
<feature type="region of interest" description="Disordered" evidence="1">
    <location>
        <begin position="285"/>
        <end position="311"/>
    </location>
</feature>
<dbReference type="Proteomes" id="UP000031443">
    <property type="component" value="Unassembled WGS sequence"/>
</dbReference>
<evidence type="ECO:0000313" key="3">
    <source>
        <dbReference type="Proteomes" id="UP000031443"/>
    </source>
</evidence>
<proteinExistence type="predicted"/>
<protein>
    <submittedName>
        <fullName evidence="2">Uncharacterized protein</fullName>
    </submittedName>
</protein>
<feature type="region of interest" description="Disordered" evidence="1">
    <location>
        <begin position="69"/>
        <end position="144"/>
    </location>
</feature>
<keyword evidence="3" id="KW-1185">Reference proteome</keyword>
<gene>
    <name evidence="2" type="ORF">UY3_03687</name>
</gene>
<feature type="compositionally biased region" description="Polar residues" evidence="1">
    <location>
        <begin position="104"/>
        <end position="117"/>
    </location>
</feature>
<sequence>MGDPHDTCLKCLGEAHQVDKCSICKGFCPRTKKEREFHFRQLLMENFPSNSTLTATYIGAARLGTELIGAQQPASSGRSSTTEGLRERPAAALKPSGFIRHQSHSPTQKQYQKQGRSGSMIPRPTPLEPASGARPKEEHPGPETLELAPLTSVLQGGPSSPVPLDSPSQVIEEVELPSTLNTFEAVRNLIAMMAPQSPVLRAKPPVPQRRSNVLRQTSDASSLITASGVPAPLGVPASLTLTAEVALAAPVRDTAPLQVMPALPITMPILMLIPVLQQDHDLRRGRDQRSGHFGPCGRTTRPRAPNPKVSIRWPLNRGYQRHQLIAPSRGVPRRYQSHYLPWNQPQLLSLIHVWLAPTERQDRRPLETKRVRRTLLPH</sequence>
<dbReference type="EMBL" id="KB517583">
    <property type="protein sequence ID" value="EMP39113.1"/>
    <property type="molecule type" value="Genomic_DNA"/>
</dbReference>
<evidence type="ECO:0000313" key="2">
    <source>
        <dbReference type="EMBL" id="EMP39113.1"/>
    </source>
</evidence>
<reference evidence="3" key="1">
    <citation type="journal article" date="2013" name="Nat. Genet.">
        <title>The draft genomes of soft-shell turtle and green sea turtle yield insights into the development and evolution of the turtle-specific body plan.</title>
        <authorList>
            <person name="Wang Z."/>
            <person name="Pascual-Anaya J."/>
            <person name="Zadissa A."/>
            <person name="Li W."/>
            <person name="Niimura Y."/>
            <person name="Huang Z."/>
            <person name="Li C."/>
            <person name="White S."/>
            <person name="Xiong Z."/>
            <person name="Fang D."/>
            <person name="Wang B."/>
            <person name="Ming Y."/>
            <person name="Chen Y."/>
            <person name="Zheng Y."/>
            <person name="Kuraku S."/>
            <person name="Pignatelli M."/>
            <person name="Herrero J."/>
            <person name="Beal K."/>
            <person name="Nozawa M."/>
            <person name="Li Q."/>
            <person name="Wang J."/>
            <person name="Zhang H."/>
            <person name="Yu L."/>
            <person name="Shigenobu S."/>
            <person name="Wang J."/>
            <person name="Liu J."/>
            <person name="Flicek P."/>
            <person name="Searle S."/>
            <person name="Wang J."/>
            <person name="Kuratani S."/>
            <person name="Yin Y."/>
            <person name="Aken B."/>
            <person name="Zhang G."/>
            <person name="Irie N."/>
        </authorList>
    </citation>
    <scope>NUCLEOTIDE SEQUENCE [LARGE SCALE GENOMIC DNA]</scope>
</reference>
<evidence type="ECO:0000256" key="1">
    <source>
        <dbReference type="SAM" id="MobiDB-lite"/>
    </source>
</evidence>
<name>M7C3U9_CHEMY</name>